<dbReference type="SUPFAM" id="SSF58014">
    <property type="entry name" value="Coiled-coil domain of nucleotide exchange factor GrpE"/>
    <property type="match status" value="1"/>
</dbReference>
<dbReference type="AlphaFoldDB" id="A0A939DM02"/>
<dbReference type="PANTHER" id="PTHR21237">
    <property type="entry name" value="GRPE PROTEIN"/>
    <property type="match status" value="1"/>
</dbReference>
<comment type="subcellular location">
    <subcellularLocation>
        <location evidence="1 10">Cytoplasm</location>
    </subcellularLocation>
</comment>
<dbReference type="Proteomes" id="UP000664654">
    <property type="component" value="Unassembled WGS sequence"/>
</dbReference>
<evidence type="ECO:0000256" key="2">
    <source>
        <dbReference type="ARBA" id="ARBA00009054"/>
    </source>
</evidence>
<evidence type="ECO:0000256" key="4">
    <source>
        <dbReference type="ARBA" id="ARBA00022490"/>
    </source>
</evidence>
<organism evidence="14 15">
    <name type="scientific">Bowmanella dokdonensis</name>
    <dbReference type="NCBI Taxonomy" id="751969"/>
    <lineage>
        <taxon>Bacteria</taxon>
        <taxon>Pseudomonadati</taxon>
        <taxon>Pseudomonadota</taxon>
        <taxon>Gammaproteobacteria</taxon>
        <taxon>Alteromonadales</taxon>
        <taxon>Alteromonadaceae</taxon>
        <taxon>Bowmanella</taxon>
    </lineage>
</organism>
<dbReference type="EMBL" id="JAFKCV010000003">
    <property type="protein sequence ID" value="MBN7825050.1"/>
    <property type="molecule type" value="Genomic_DNA"/>
</dbReference>
<evidence type="ECO:0000256" key="9">
    <source>
        <dbReference type="ARBA" id="ARBA00076414"/>
    </source>
</evidence>
<comment type="subunit">
    <text evidence="3 10">Homodimer.</text>
</comment>
<evidence type="ECO:0000256" key="3">
    <source>
        <dbReference type="ARBA" id="ARBA00011738"/>
    </source>
</evidence>
<keyword evidence="15" id="KW-1185">Reference proteome</keyword>
<evidence type="ECO:0000256" key="8">
    <source>
        <dbReference type="ARBA" id="ARBA00072274"/>
    </source>
</evidence>
<evidence type="ECO:0000256" key="13">
    <source>
        <dbReference type="SAM" id="MobiDB-lite"/>
    </source>
</evidence>
<dbReference type="GO" id="GO:0005829">
    <property type="term" value="C:cytosol"/>
    <property type="evidence" value="ECO:0007669"/>
    <property type="project" value="TreeGrafter"/>
</dbReference>
<dbReference type="Gene3D" id="2.30.22.10">
    <property type="entry name" value="Head domain of nucleotide exchange factor GrpE"/>
    <property type="match status" value="1"/>
</dbReference>
<dbReference type="FunFam" id="2.30.22.10:FF:000001">
    <property type="entry name" value="Protein GrpE"/>
    <property type="match status" value="1"/>
</dbReference>
<dbReference type="PANTHER" id="PTHR21237:SF23">
    <property type="entry name" value="GRPE PROTEIN HOMOLOG, MITOCHONDRIAL"/>
    <property type="match status" value="1"/>
</dbReference>
<protein>
    <recommendedName>
        <fullName evidence="8 10">Protein GrpE</fullName>
    </recommendedName>
    <alternativeName>
        <fullName evidence="9 10">HSP-70 cofactor</fullName>
    </alternativeName>
</protein>
<evidence type="ECO:0000256" key="7">
    <source>
        <dbReference type="ARBA" id="ARBA00053401"/>
    </source>
</evidence>
<evidence type="ECO:0000256" key="1">
    <source>
        <dbReference type="ARBA" id="ARBA00004496"/>
    </source>
</evidence>
<dbReference type="InterPro" id="IPR009012">
    <property type="entry name" value="GrpE_head"/>
</dbReference>
<dbReference type="GO" id="GO:0051087">
    <property type="term" value="F:protein-folding chaperone binding"/>
    <property type="evidence" value="ECO:0007669"/>
    <property type="project" value="InterPro"/>
</dbReference>
<dbReference type="HAMAP" id="MF_01151">
    <property type="entry name" value="GrpE"/>
    <property type="match status" value="1"/>
</dbReference>
<dbReference type="PRINTS" id="PR00773">
    <property type="entry name" value="GRPEPROTEIN"/>
</dbReference>
<dbReference type="Gene3D" id="3.90.20.20">
    <property type="match status" value="1"/>
</dbReference>
<dbReference type="Pfam" id="PF01025">
    <property type="entry name" value="GrpE"/>
    <property type="match status" value="1"/>
</dbReference>
<comment type="similarity">
    <text evidence="2 10 12">Belongs to the GrpE family.</text>
</comment>
<evidence type="ECO:0000313" key="14">
    <source>
        <dbReference type="EMBL" id="MBN7825050.1"/>
    </source>
</evidence>
<dbReference type="CDD" id="cd00446">
    <property type="entry name" value="GrpE"/>
    <property type="match status" value="1"/>
</dbReference>
<dbReference type="NCBIfam" id="NF010737">
    <property type="entry name" value="PRK14139.1"/>
    <property type="match status" value="1"/>
</dbReference>
<dbReference type="GO" id="GO:0000774">
    <property type="term" value="F:adenyl-nucleotide exchange factor activity"/>
    <property type="evidence" value="ECO:0007669"/>
    <property type="project" value="InterPro"/>
</dbReference>
<dbReference type="NCBIfam" id="NF010738">
    <property type="entry name" value="PRK14140.1"/>
    <property type="match status" value="1"/>
</dbReference>
<dbReference type="InterPro" id="IPR013805">
    <property type="entry name" value="GrpE_CC"/>
</dbReference>
<dbReference type="PROSITE" id="PS01071">
    <property type="entry name" value="GRPE"/>
    <property type="match status" value="1"/>
</dbReference>
<evidence type="ECO:0000256" key="11">
    <source>
        <dbReference type="RuleBase" id="RU000639"/>
    </source>
</evidence>
<proteinExistence type="inferred from homology"/>
<dbReference type="GO" id="GO:0006457">
    <property type="term" value="P:protein folding"/>
    <property type="evidence" value="ECO:0007669"/>
    <property type="project" value="InterPro"/>
</dbReference>
<dbReference type="SUPFAM" id="SSF51064">
    <property type="entry name" value="Head domain of nucleotide exchange factor GrpE"/>
    <property type="match status" value="1"/>
</dbReference>
<feature type="compositionally biased region" description="Polar residues" evidence="13">
    <location>
        <begin position="16"/>
        <end position="35"/>
    </location>
</feature>
<keyword evidence="6 10" id="KW-0143">Chaperone</keyword>
<evidence type="ECO:0000256" key="5">
    <source>
        <dbReference type="ARBA" id="ARBA00023016"/>
    </source>
</evidence>
<feature type="compositionally biased region" description="Basic and acidic residues" evidence="13">
    <location>
        <begin position="1"/>
        <end position="12"/>
    </location>
</feature>
<feature type="region of interest" description="Disordered" evidence="13">
    <location>
        <begin position="1"/>
        <end position="37"/>
    </location>
</feature>
<name>A0A939DM02_9ALTE</name>
<keyword evidence="4 10" id="KW-0963">Cytoplasm</keyword>
<dbReference type="GO" id="GO:0042803">
    <property type="term" value="F:protein homodimerization activity"/>
    <property type="evidence" value="ECO:0007669"/>
    <property type="project" value="InterPro"/>
</dbReference>
<sequence>MSTEQQPEKDQDQPQADTAEQNQQSEAGQELSPEQQRIAELEAELAAAKATLSEQKDSVLRARADMDNARKRADAEVDKARKFALERFAGELLPVIDNLERALQVADASNEAVKPLVEGVELTHKSFISTIEKFGMQVIDPQGQPFNPDLHQAMAMQESAELEPNSVMAVMQKGYELNGRLLRPAMVMVSRAPDGGVDTEA</sequence>
<keyword evidence="5 10" id="KW-0346">Stress response</keyword>
<accession>A0A939DM02</accession>
<dbReference type="InterPro" id="IPR000740">
    <property type="entry name" value="GrpE"/>
</dbReference>
<gene>
    <name evidence="10 14" type="primary">grpE</name>
    <name evidence="14" type="ORF">J0A66_07430</name>
</gene>
<evidence type="ECO:0000313" key="15">
    <source>
        <dbReference type="Proteomes" id="UP000664654"/>
    </source>
</evidence>
<comment type="function">
    <text evidence="7 10 11">Participates actively in the response to hyperosmotic and heat shock by preventing the aggregation of stress-denatured proteins, in association with DnaK and GrpE. It is the nucleotide exchange factor for DnaK and may function as a thermosensor. Unfolded proteins bind initially to DnaJ; upon interaction with the DnaJ-bound protein, DnaK hydrolyzes its bound ATP, resulting in the formation of a stable complex. GrpE releases ADP from DnaK; ATP binding to DnaK triggers the release of the substrate protein, thus completing the reaction cycle. Several rounds of ATP-dependent interactions between DnaJ, DnaK and GrpE are required for fully efficient folding.</text>
</comment>
<dbReference type="GO" id="GO:0051082">
    <property type="term" value="F:unfolded protein binding"/>
    <property type="evidence" value="ECO:0007669"/>
    <property type="project" value="TreeGrafter"/>
</dbReference>
<dbReference type="RefSeq" id="WP_206573157.1">
    <property type="nucleotide sequence ID" value="NZ_JAFKCV010000003.1"/>
</dbReference>
<reference evidence="14" key="1">
    <citation type="submission" date="2021-03" db="EMBL/GenBank/DDBJ databases">
        <title>novel species isolated from a fishpond in China.</title>
        <authorList>
            <person name="Lu H."/>
            <person name="Cai Z."/>
        </authorList>
    </citation>
    <scope>NUCLEOTIDE SEQUENCE</scope>
    <source>
        <strain evidence="14">JCM 30855</strain>
    </source>
</reference>
<comment type="caution">
    <text evidence="14">The sequence shown here is derived from an EMBL/GenBank/DDBJ whole genome shotgun (WGS) entry which is preliminary data.</text>
</comment>
<evidence type="ECO:0000256" key="10">
    <source>
        <dbReference type="HAMAP-Rule" id="MF_01151"/>
    </source>
</evidence>
<dbReference type="NCBIfam" id="NF010748">
    <property type="entry name" value="PRK14150.1"/>
    <property type="match status" value="1"/>
</dbReference>
<evidence type="ECO:0000256" key="6">
    <source>
        <dbReference type="ARBA" id="ARBA00023186"/>
    </source>
</evidence>
<evidence type="ECO:0000256" key="12">
    <source>
        <dbReference type="RuleBase" id="RU004478"/>
    </source>
</evidence>